<evidence type="ECO:0000256" key="2">
    <source>
        <dbReference type="ARBA" id="ARBA00004610"/>
    </source>
</evidence>
<name>A0A835NGA6_9PASS</name>
<evidence type="ECO:0000313" key="19">
    <source>
        <dbReference type="Proteomes" id="UP000618051"/>
    </source>
</evidence>
<keyword evidence="6" id="KW-1003">Cell membrane</keyword>
<keyword evidence="19" id="KW-1185">Reference proteome</keyword>
<evidence type="ECO:0000259" key="15">
    <source>
        <dbReference type="SMART" id="SM00037"/>
    </source>
</evidence>
<feature type="transmembrane region" description="Helical" evidence="14">
    <location>
        <begin position="407"/>
        <end position="428"/>
    </location>
</feature>
<feature type="transmembrane region" description="Helical" evidence="14">
    <location>
        <begin position="749"/>
        <end position="773"/>
    </location>
</feature>
<evidence type="ECO:0000256" key="10">
    <source>
        <dbReference type="ARBA" id="ARBA00022989"/>
    </source>
</evidence>
<evidence type="ECO:0000256" key="7">
    <source>
        <dbReference type="ARBA" id="ARBA00022692"/>
    </source>
</evidence>
<feature type="transmembrane region" description="Helical" evidence="14">
    <location>
        <begin position="23"/>
        <end position="43"/>
    </location>
</feature>
<evidence type="ECO:0000256" key="14">
    <source>
        <dbReference type="SAM" id="Phobius"/>
    </source>
</evidence>
<evidence type="ECO:0000256" key="13">
    <source>
        <dbReference type="SAM" id="MobiDB-lite"/>
    </source>
</evidence>
<comment type="function">
    <text evidence="1 12">One gap junction consists of a cluster of closely packed pairs of transmembrane channels, the connexons, through which materials of low MW diffuse from one cell to a neighboring cell.</text>
</comment>
<feature type="transmembrane region" description="Helical" evidence="14">
    <location>
        <begin position="619"/>
        <end position="640"/>
    </location>
</feature>
<feature type="transmembrane region" description="Helical" evidence="14">
    <location>
        <begin position="189"/>
        <end position="207"/>
    </location>
</feature>
<dbReference type="GO" id="GO:0007267">
    <property type="term" value="P:cell-cell signaling"/>
    <property type="evidence" value="ECO:0007669"/>
    <property type="project" value="TreeGrafter"/>
</dbReference>
<evidence type="ECO:0000256" key="3">
    <source>
        <dbReference type="ARBA" id="ARBA00004651"/>
    </source>
</evidence>
<dbReference type="InterPro" id="IPR019570">
    <property type="entry name" value="Connexin_CCC"/>
</dbReference>
<evidence type="ECO:0000259" key="16">
    <source>
        <dbReference type="SMART" id="SM01089"/>
    </source>
</evidence>
<dbReference type="GO" id="GO:0005922">
    <property type="term" value="C:connexin complex"/>
    <property type="evidence" value="ECO:0007669"/>
    <property type="project" value="InterPro"/>
</dbReference>
<protein>
    <recommendedName>
        <fullName evidence="12">Gap junction protein</fullName>
    </recommendedName>
</protein>
<feature type="domain" description="Connexin cysteine-rich" evidence="16">
    <location>
        <begin position="706"/>
        <end position="772"/>
    </location>
</feature>
<dbReference type="Proteomes" id="UP000618051">
    <property type="component" value="Unassembled WGS sequence"/>
</dbReference>
<keyword evidence="8 12" id="KW-0303">Gap junction</keyword>
<feature type="domain" description="Connexin cysteine-rich" evidence="16">
    <location>
        <begin position="420"/>
        <end position="488"/>
    </location>
</feature>
<dbReference type="SMART" id="SM00037">
    <property type="entry name" value="CNX"/>
    <property type="match status" value="3"/>
</dbReference>
<dbReference type="InterPro" id="IPR017990">
    <property type="entry name" value="Connexin_CS"/>
</dbReference>
<evidence type="ECO:0000256" key="6">
    <source>
        <dbReference type="ARBA" id="ARBA00022475"/>
    </source>
</evidence>
<dbReference type="Gene3D" id="1.20.1440.80">
    <property type="entry name" value="Gap junction channel protein cysteine-rich domain"/>
    <property type="match status" value="3"/>
</dbReference>
<evidence type="ECO:0000256" key="1">
    <source>
        <dbReference type="ARBA" id="ARBA00003922"/>
    </source>
</evidence>
<feature type="transmembrane region" description="Helical" evidence="14">
    <location>
        <begin position="132"/>
        <end position="154"/>
    </location>
</feature>
<evidence type="ECO:0000256" key="12">
    <source>
        <dbReference type="RuleBase" id="RU000630"/>
    </source>
</evidence>
<dbReference type="InterPro" id="IPR034634">
    <property type="entry name" value="Connexin_C"/>
</dbReference>
<keyword evidence="9" id="KW-0965">Cell junction</keyword>
<comment type="subunit">
    <text evidence="5 12">A connexon is composed of a hexamer of connexins.</text>
</comment>
<evidence type="ECO:0000313" key="18">
    <source>
        <dbReference type="EMBL" id="KAI1231223.1"/>
    </source>
</evidence>
<dbReference type="GO" id="GO:0005243">
    <property type="term" value="F:gap junction channel activity"/>
    <property type="evidence" value="ECO:0007669"/>
    <property type="project" value="TreeGrafter"/>
</dbReference>
<feature type="transmembrane region" description="Helical" evidence="14">
    <location>
        <begin position="356"/>
        <end position="376"/>
    </location>
</feature>
<keyword evidence="7 12" id="KW-0812">Transmembrane</keyword>
<comment type="caution">
    <text evidence="17">The sequence shown here is derived from an EMBL/GenBank/DDBJ whole genome shotgun (WGS) entry which is preliminary data.</text>
</comment>
<reference evidence="18 19" key="2">
    <citation type="journal article" date="2021" name="J. Hered.">
        <title>Feather Gene Expression Elucidates the Developmental Basis of Plumage Iridescence in African Starlings.</title>
        <authorList>
            <person name="Rubenstein D.R."/>
            <person name="Corvelo A."/>
            <person name="MacManes M.D."/>
            <person name="Maia R."/>
            <person name="Narzisi G."/>
            <person name="Rousaki A."/>
            <person name="Vandenabeele P."/>
            <person name="Shawkey M.D."/>
            <person name="Solomon J."/>
        </authorList>
    </citation>
    <scope>NUCLEOTIDE SEQUENCE [LARGE SCALE GENOMIC DNA]</scope>
    <source>
        <strain evidence="18">SS15</strain>
    </source>
</reference>
<dbReference type="AlphaFoldDB" id="A0A835NGA6"/>
<dbReference type="InterPro" id="IPR000500">
    <property type="entry name" value="Connexin"/>
</dbReference>
<dbReference type="SUPFAM" id="SSF118220">
    <property type="entry name" value="Connexin43"/>
    <property type="match status" value="1"/>
</dbReference>
<dbReference type="InterPro" id="IPR013092">
    <property type="entry name" value="Connexin_N"/>
</dbReference>
<dbReference type="InterPro" id="IPR038359">
    <property type="entry name" value="Connexin_N_sf"/>
</dbReference>
<feature type="transmembrane region" description="Helical" evidence="14">
    <location>
        <begin position="298"/>
        <end position="318"/>
    </location>
</feature>
<keyword evidence="10 14" id="KW-1133">Transmembrane helix</keyword>
<comment type="subcellular location">
    <subcellularLocation>
        <location evidence="2">Cell junction</location>
        <location evidence="2">Gap junction</location>
    </subcellularLocation>
    <subcellularLocation>
        <location evidence="3 12">Cell membrane</location>
        <topology evidence="3 12">Multi-pass membrane protein</topology>
    </subcellularLocation>
</comment>
<dbReference type="OrthoDB" id="9993956at2759"/>
<gene>
    <name evidence="18" type="ORF">IHE44_0008160</name>
    <name evidence="17" type="ORF">IHE44_007592</name>
</gene>
<evidence type="ECO:0000313" key="17">
    <source>
        <dbReference type="EMBL" id="KAG0114578.1"/>
    </source>
</evidence>
<comment type="similarity">
    <text evidence="4">Belongs to the connexin family. Alpha-type (group II) subfamily.</text>
</comment>
<evidence type="ECO:0000256" key="8">
    <source>
        <dbReference type="ARBA" id="ARBA00022868"/>
    </source>
</evidence>
<evidence type="ECO:0000256" key="9">
    <source>
        <dbReference type="ARBA" id="ARBA00022949"/>
    </source>
</evidence>
<feature type="non-terminal residue" evidence="17">
    <location>
        <position position="884"/>
    </location>
</feature>
<dbReference type="PANTHER" id="PTHR11984">
    <property type="entry name" value="CONNEXIN"/>
    <property type="match status" value="1"/>
</dbReference>
<feature type="transmembrane region" description="Helical" evidence="14">
    <location>
        <begin position="693"/>
        <end position="717"/>
    </location>
</feature>
<feature type="domain" description="Connexin N-terminal" evidence="15">
    <location>
        <begin position="321"/>
        <end position="354"/>
    </location>
</feature>
<evidence type="ECO:0000256" key="11">
    <source>
        <dbReference type="ARBA" id="ARBA00023136"/>
    </source>
</evidence>
<proteinExistence type="inferred from homology"/>
<dbReference type="EMBL" id="JADDUC020000027">
    <property type="protein sequence ID" value="KAI1231223.1"/>
    <property type="molecule type" value="Genomic_DNA"/>
</dbReference>
<feature type="transmembrane region" description="Helical" evidence="14">
    <location>
        <begin position="466"/>
        <end position="490"/>
    </location>
</feature>
<dbReference type="PROSITE" id="PS00407">
    <property type="entry name" value="CONNEXINS_1"/>
    <property type="match status" value="3"/>
</dbReference>
<dbReference type="PRINTS" id="PR00206">
    <property type="entry name" value="CONNEXIN"/>
</dbReference>
<feature type="transmembrane region" description="Helical" evidence="14">
    <location>
        <begin position="561"/>
        <end position="581"/>
    </location>
</feature>
<feature type="domain" description="Connexin cysteine-rich" evidence="16">
    <location>
        <begin position="145"/>
        <end position="212"/>
    </location>
</feature>
<dbReference type="EMBL" id="JADDUC010000283">
    <property type="protein sequence ID" value="KAG0114578.1"/>
    <property type="molecule type" value="Genomic_DNA"/>
</dbReference>
<reference evidence="18" key="3">
    <citation type="submission" date="2022-01" db="EMBL/GenBank/DDBJ databases">
        <authorList>
            <person name="Rubenstein D.R."/>
        </authorList>
    </citation>
    <scope>NUCLEOTIDE SEQUENCE</scope>
    <source>
        <strain evidence="18">SS15</strain>
        <tissue evidence="18">Liver</tissue>
    </source>
</reference>
<evidence type="ECO:0000256" key="5">
    <source>
        <dbReference type="ARBA" id="ARBA00011455"/>
    </source>
</evidence>
<organism evidence="17">
    <name type="scientific">Lamprotornis superbus</name>
    <dbReference type="NCBI Taxonomy" id="245042"/>
    <lineage>
        <taxon>Eukaryota</taxon>
        <taxon>Metazoa</taxon>
        <taxon>Chordata</taxon>
        <taxon>Craniata</taxon>
        <taxon>Vertebrata</taxon>
        <taxon>Euteleostomi</taxon>
        <taxon>Archelosauria</taxon>
        <taxon>Archosauria</taxon>
        <taxon>Dinosauria</taxon>
        <taxon>Saurischia</taxon>
        <taxon>Theropoda</taxon>
        <taxon>Coelurosauria</taxon>
        <taxon>Aves</taxon>
        <taxon>Neognathae</taxon>
        <taxon>Neoaves</taxon>
        <taxon>Telluraves</taxon>
        <taxon>Australaves</taxon>
        <taxon>Passeriformes</taxon>
        <taxon>Sturnidae</taxon>
        <taxon>Lamprotornis</taxon>
    </lineage>
</organism>
<dbReference type="PROSITE" id="PS00408">
    <property type="entry name" value="CONNEXINS_2"/>
    <property type="match status" value="3"/>
</dbReference>
<feature type="domain" description="Connexin N-terminal" evidence="15">
    <location>
        <begin position="584"/>
        <end position="617"/>
    </location>
</feature>
<feature type="domain" description="Connexin N-terminal" evidence="15">
    <location>
        <begin position="46"/>
        <end position="79"/>
    </location>
</feature>
<keyword evidence="11 14" id="KW-0472">Membrane</keyword>
<dbReference type="PANTHER" id="PTHR11984:SF54">
    <property type="entry name" value="GAP JUNCTION ALPHA-4 PROTEIN"/>
    <property type="match status" value="1"/>
</dbReference>
<reference evidence="17" key="1">
    <citation type="submission" date="2020-10" db="EMBL/GenBank/DDBJ databases">
        <title>Feather gene expression reveals the developmental basis of iridescence in African starlings.</title>
        <authorList>
            <person name="Rubenstein D.R."/>
        </authorList>
    </citation>
    <scope>NUCLEOTIDE SEQUENCE</scope>
    <source>
        <strain evidence="17">SS15</strain>
        <tissue evidence="17">Liver</tissue>
    </source>
</reference>
<evidence type="ECO:0000256" key="4">
    <source>
        <dbReference type="ARBA" id="ARBA00006589"/>
    </source>
</evidence>
<dbReference type="Pfam" id="PF00029">
    <property type="entry name" value="Connexin"/>
    <property type="match status" value="3"/>
</dbReference>
<dbReference type="FunFam" id="1.20.1440.80:FF:000001">
    <property type="entry name" value="Gap junction alpha-1"/>
    <property type="match status" value="3"/>
</dbReference>
<accession>A0A835NGA6</accession>
<feature type="region of interest" description="Disordered" evidence="13">
    <location>
        <begin position="845"/>
        <end position="884"/>
    </location>
</feature>
<sequence>DRGAMNWGVFEGLLSGVNKYSTAFGRVWLSLVFIFRLLVYLVAAERVWSDDHKDFDCNTRQPGCTNVCFDHFFPVSHIRLWALQLILVTCPSLLVIMHVAYREAKEQRLRETEGDNYRCIYPNPGKKRGGLWWTYLLSLIFKAGVDVVFLYIFYRFYRNYTLPRLVKCELPPCPNVVDCFISRPTEKNIFTLFMVVTTCVCVVLNLIEATYLIGKRCHECLQAGGGDSRRHSRDCSVSHADPVGTGGQVFQGADYKPPTATIPLTASCPSTLSEDEAPAMDWKTLQALLSGVNKYSTAFSRIWLSVVFVFRVLVYVVAAERVWGDEQKDFDCNTRQPGCTNVCYDHFFPISHIRLWALQLIFVTCPSLLVIMHVAYREDRERKNREKNGENCPKLYSNTGKKHGGLWWTYLFSLFFKLIIEILFLYLLHKMWDSFDLPRLVKCSNVDPCPNTVDCYIARPTEKRVFTYFMVGASSICIVLTVCEIFYLIFKRVVQRARKWRKSTKRSVSYSKASTCHCHVKSEEKDSNTARARRDVPGAAEMGDWEFLQKLLDQVQEHSTVIGKIWLTVLFIFRILILGLAGESVWGDEQSDFVCNTKQPGCTNVCYDKAFPISHIRYWVLQFLFVSTPTLIYLGHVVYLSRKEEKLKKQESELRAIHSKDPKIEQALAALEKKMSKIYMSESGRLKIRGALMWTYITSVICKSIFEAGFLVGQWYLYGFSMVPRYVCKRDPCPHQVDCFISRPTEKSIFIIFMLVMGLISLILNLLELFHLCCKNLLSNIKKVSGPAGPSQDTFVDDMVSSPYTPKHYPFLPMAESHAPSYQTYNKLSSEQNWANYRNEENLALGSSSRPLSDPYTPRPAEASAPEEKLGSRPGSSASKKQYV</sequence>
<dbReference type="SMART" id="SM01089">
    <property type="entry name" value="Connexin_CCC"/>
    <property type="match status" value="3"/>
</dbReference>
<feature type="transmembrane region" description="Helical" evidence="14">
    <location>
        <begin position="81"/>
        <end position="101"/>
    </location>
</feature>
<feature type="compositionally biased region" description="Polar residues" evidence="13">
    <location>
        <begin position="874"/>
        <end position="884"/>
    </location>
</feature>